<dbReference type="InterPro" id="IPR001585">
    <property type="entry name" value="TAL/FSA"/>
</dbReference>
<name>A0A2J6RA97_HYAVF</name>
<keyword evidence="1" id="KW-0704">Schiff base</keyword>
<keyword evidence="2" id="KW-0808">Transferase</keyword>
<proteinExistence type="predicted"/>
<dbReference type="EMBL" id="KZ613952">
    <property type="protein sequence ID" value="PMD35425.1"/>
    <property type="molecule type" value="Genomic_DNA"/>
</dbReference>
<dbReference type="Pfam" id="PF00923">
    <property type="entry name" value="TAL_FSA"/>
    <property type="match status" value="1"/>
</dbReference>
<dbReference type="GO" id="GO:0005975">
    <property type="term" value="P:carbohydrate metabolic process"/>
    <property type="evidence" value="ECO:0007669"/>
    <property type="project" value="InterPro"/>
</dbReference>
<dbReference type="Gene3D" id="3.20.20.70">
    <property type="entry name" value="Aldolase class I"/>
    <property type="match status" value="1"/>
</dbReference>
<evidence type="ECO:0000313" key="4">
    <source>
        <dbReference type="Proteomes" id="UP000235786"/>
    </source>
</evidence>
<dbReference type="PROSITE" id="PS00958">
    <property type="entry name" value="TRANSALDOLASE_2"/>
    <property type="match status" value="1"/>
</dbReference>
<protein>
    <recommendedName>
        <fullName evidence="2">Transaldolase</fullName>
        <ecNumber evidence="2">2.2.1.2</ecNumber>
    </recommendedName>
</protein>
<dbReference type="STRING" id="1149755.A0A2J6RA97"/>
<comment type="pathway">
    <text evidence="2">Carbohydrate degradation; pentose phosphate pathway; D-glyceraldehyde 3-phosphate and beta-D-fructose 6-phosphate from D-ribose 5-phosphate and D-xylulose 5-phosphate (non-oxidative stage): step 2/3.</text>
</comment>
<sequence length="325" mass="36414">MAPPQNLLDVLRERTVVDCDTMDVEVAQNLGKPVQFADCTSNQAIAYSELQKSKHESTIRESRPLAVALGSKYLNTPVKELFVEISMVKLQLEISKHVTGFVHVQTNPYYSYDTVKTVKNAERIVEHFKLLDSNFDLTRVCIKIPSTWEGLEACRLLESSGISTLATTLFTIEQAWMAGEVGCEYIAPYVNELKVHFEEGFVDHNKAMDLCVHAHRLYSANKVKTKVLPASLTSTDEIMALAGVDHITISPQLLQKLIETPASEKTKASLFDSEVEIPPMLSFTNEPEYRIAFTLSGKGEGERKLTQAINIFCEMQTKLEAMINH</sequence>
<dbReference type="PANTHER" id="PTHR10683">
    <property type="entry name" value="TRANSALDOLASE"/>
    <property type="match status" value="1"/>
</dbReference>
<dbReference type="Proteomes" id="UP000235786">
    <property type="component" value="Unassembled WGS sequence"/>
</dbReference>
<keyword evidence="2" id="KW-0570">Pentose shunt</keyword>
<comment type="function">
    <text evidence="2">Catalyzes the rate-limiting step of the non-oxidative phase in the pentose phosphate pathway. Catalyzes the reversible conversion of sedheptulose-7-phosphate and D-glyceraldehyde 3-phosphate into erythrose-4-phosphate and beta-D-fructose 6-phosphate.</text>
</comment>
<reference evidence="3 4" key="1">
    <citation type="submission" date="2016-04" db="EMBL/GenBank/DDBJ databases">
        <title>A degradative enzymes factory behind the ericoid mycorrhizal symbiosis.</title>
        <authorList>
            <consortium name="DOE Joint Genome Institute"/>
            <person name="Martino E."/>
            <person name="Morin E."/>
            <person name="Grelet G."/>
            <person name="Kuo A."/>
            <person name="Kohler A."/>
            <person name="Daghino S."/>
            <person name="Barry K."/>
            <person name="Choi C."/>
            <person name="Cichocki N."/>
            <person name="Clum A."/>
            <person name="Copeland A."/>
            <person name="Hainaut M."/>
            <person name="Haridas S."/>
            <person name="Labutti K."/>
            <person name="Lindquist E."/>
            <person name="Lipzen A."/>
            <person name="Khouja H.-R."/>
            <person name="Murat C."/>
            <person name="Ohm R."/>
            <person name="Olson A."/>
            <person name="Spatafora J."/>
            <person name="Veneault-Fourrey C."/>
            <person name="Henrissat B."/>
            <person name="Grigoriev I."/>
            <person name="Martin F."/>
            <person name="Perotto S."/>
        </authorList>
    </citation>
    <scope>NUCLEOTIDE SEQUENCE [LARGE SCALE GENOMIC DNA]</scope>
    <source>
        <strain evidence="3 4">F</strain>
    </source>
</reference>
<gene>
    <name evidence="3" type="ORF">L207DRAFT_569963</name>
</gene>
<evidence type="ECO:0000313" key="3">
    <source>
        <dbReference type="EMBL" id="PMD35425.1"/>
    </source>
</evidence>
<dbReference type="OrthoDB" id="1711136at2759"/>
<keyword evidence="4" id="KW-1185">Reference proteome</keyword>
<dbReference type="PANTHER" id="PTHR10683:SF34">
    <property type="entry name" value="TRANSALDOLASE"/>
    <property type="match status" value="1"/>
</dbReference>
<dbReference type="UniPathway" id="UPA00115">
    <property type="reaction ID" value="UER00414"/>
</dbReference>
<organism evidence="3 4">
    <name type="scientific">Hyaloscypha variabilis (strain UAMH 11265 / GT02V1 / F)</name>
    <name type="common">Meliniomyces variabilis</name>
    <dbReference type="NCBI Taxonomy" id="1149755"/>
    <lineage>
        <taxon>Eukaryota</taxon>
        <taxon>Fungi</taxon>
        <taxon>Dikarya</taxon>
        <taxon>Ascomycota</taxon>
        <taxon>Pezizomycotina</taxon>
        <taxon>Leotiomycetes</taxon>
        <taxon>Helotiales</taxon>
        <taxon>Hyaloscyphaceae</taxon>
        <taxon>Hyaloscypha</taxon>
        <taxon>Hyaloscypha variabilis</taxon>
    </lineage>
</organism>
<dbReference type="SUPFAM" id="SSF51569">
    <property type="entry name" value="Aldolase"/>
    <property type="match status" value="1"/>
</dbReference>
<dbReference type="AlphaFoldDB" id="A0A2J6RA97"/>
<dbReference type="InterPro" id="IPR013785">
    <property type="entry name" value="Aldolase_TIM"/>
</dbReference>
<evidence type="ECO:0000256" key="2">
    <source>
        <dbReference type="RuleBase" id="RU000501"/>
    </source>
</evidence>
<dbReference type="GO" id="GO:0009052">
    <property type="term" value="P:pentose-phosphate shunt, non-oxidative branch"/>
    <property type="evidence" value="ECO:0007669"/>
    <property type="project" value="TreeGrafter"/>
</dbReference>
<comment type="catalytic activity">
    <reaction evidence="2">
        <text>D-sedoheptulose 7-phosphate + D-glyceraldehyde 3-phosphate = D-erythrose 4-phosphate + beta-D-fructose 6-phosphate</text>
        <dbReference type="Rhea" id="RHEA:17053"/>
        <dbReference type="ChEBI" id="CHEBI:16897"/>
        <dbReference type="ChEBI" id="CHEBI:57483"/>
        <dbReference type="ChEBI" id="CHEBI:57634"/>
        <dbReference type="ChEBI" id="CHEBI:59776"/>
        <dbReference type="EC" id="2.2.1.2"/>
    </reaction>
</comment>
<dbReference type="GO" id="GO:0004801">
    <property type="term" value="F:transaldolase activity"/>
    <property type="evidence" value="ECO:0007669"/>
    <property type="project" value="UniProtKB-EC"/>
</dbReference>
<accession>A0A2J6RA97</accession>
<dbReference type="EC" id="2.2.1.2" evidence="2"/>
<evidence type="ECO:0000256" key="1">
    <source>
        <dbReference type="ARBA" id="ARBA00023270"/>
    </source>
</evidence>
<dbReference type="InterPro" id="IPR018225">
    <property type="entry name" value="Transaldolase_AS"/>
</dbReference>